<dbReference type="Gene3D" id="3.40.50.1010">
    <property type="entry name" value="5'-nuclease"/>
    <property type="match status" value="1"/>
</dbReference>
<dbReference type="EMBL" id="NEVH01003737">
    <property type="protein sequence ID" value="PNF40404.1"/>
    <property type="molecule type" value="Genomic_DNA"/>
</dbReference>
<comment type="similarity">
    <text evidence="1">Belongs to the constitutive coactivator of PPAR-gamma family.</text>
</comment>
<keyword evidence="4" id="KW-1185">Reference proteome</keyword>
<feature type="region of interest" description="Disordered" evidence="2">
    <location>
        <begin position="1024"/>
        <end position="1045"/>
    </location>
</feature>
<feature type="region of interest" description="Disordered" evidence="2">
    <location>
        <begin position="463"/>
        <end position="499"/>
    </location>
</feature>
<dbReference type="OrthoDB" id="10061469at2759"/>
<feature type="compositionally biased region" description="Polar residues" evidence="2">
    <location>
        <begin position="1031"/>
        <end position="1042"/>
    </location>
</feature>
<gene>
    <name evidence="3" type="primary">FAM120A_1</name>
    <name evidence="3" type="ORF">B7P43_G01600</name>
</gene>
<proteinExistence type="inferred from homology"/>
<feature type="region of interest" description="Disordered" evidence="2">
    <location>
        <begin position="1085"/>
        <end position="1105"/>
    </location>
</feature>
<feature type="compositionally biased region" description="Low complexity" evidence="2">
    <location>
        <begin position="463"/>
        <end position="475"/>
    </location>
</feature>
<dbReference type="InterPro" id="IPR029060">
    <property type="entry name" value="PIN-like_dom_sf"/>
</dbReference>
<dbReference type="GO" id="GO:0005634">
    <property type="term" value="C:nucleus"/>
    <property type="evidence" value="ECO:0007669"/>
    <property type="project" value="TreeGrafter"/>
</dbReference>
<organism evidence="3 4">
    <name type="scientific">Cryptotermes secundus</name>
    <dbReference type="NCBI Taxonomy" id="105785"/>
    <lineage>
        <taxon>Eukaryota</taxon>
        <taxon>Metazoa</taxon>
        <taxon>Ecdysozoa</taxon>
        <taxon>Arthropoda</taxon>
        <taxon>Hexapoda</taxon>
        <taxon>Insecta</taxon>
        <taxon>Pterygota</taxon>
        <taxon>Neoptera</taxon>
        <taxon>Polyneoptera</taxon>
        <taxon>Dictyoptera</taxon>
        <taxon>Blattodea</taxon>
        <taxon>Blattoidea</taxon>
        <taxon>Termitoidae</taxon>
        <taxon>Kalotermitidae</taxon>
        <taxon>Cryptotermitinae</taxon>
        <taxon>Cryptotermes</taxon>
    </lineage>
</organism>
<accession>A0A2J7RHU7</accession>
<feature type="region of interest" description="Disordered" evidence="2">
    <location>
        <begin position="342"/>
        <end position="386"/>
    </location>
</feature>
<dbReference type="InParanoid" id="A0A2J7RHU7"/>
<dbReference type="Proteomes" id="UP000235965">
    <property type="component" value="Unassembled WGS sequence"/>
</dbReference>
<protein>
    <submittedName>
        <fullName evidence="3">Constitutive coactivator of PPAR-gamma-like protein 1</fullName>
    </submittedName>
</protein>
<evidence type="ECO:0000313" key="4">
    <source>
        <dbReference type="Proteomes" id="UP000235965"/>
    </source>
</evidence>
<dbReference type="CDD" id="cd18672">
    <property type="entry name" value="PIN_FAM120B-like"/>
    <property type="match status" value="1"/>
</dbReference>
<evidence type="ECO:0000256" key="2">
    <source>
        <dbReference type="SAM" id="MobiDB-lite"/>
    </source>
</evidence>
<dbReference type="STRING" id="105785.A0A2J7RHU7"/>
<dbReference type="FunFam" id="3.40.50.1010:FF:000009">
    <property type="entry name" value="Constitutive coactivator of PPAR-gamma-like protein 1"/>
    <property type="match status" value="1"/>
</dbReference>
<dbReference type="PANTHER" id="PTHR15976:SF16">
    <property type="entry name" value="ASTEROID DOMAIN-CONTAINING PROTEIN"/>
    <property type="match status" value="1"/>
</dbReference>
<dbReference type="AlphaFoldDB" id="A0A2J7RHU7"/>
<dbReference type="InterPro" id="IPR026784">
    <property type="entry name" value="Coact_PPARg"/>
</dbReference>
<evidence type="ECO:0000256" key="1">
    <source>
        <dbReference type="ARBA" id="ARBA00009495"/>
    </source>
</evidence>
<name>A0A2J7RHU7_9NEOP</name>
<feature type="region of interest" description="Disordered" evidence="2">
    <location>
        <begin position="944"/>
        <end position="1010"/>
    </location>
</feature>
<reference evidence="3 4" key="1">
    <citation type="submission" date="2017-12" db="EMBL/GenBank/DDBJ databases">
        <title>Hemimetabolous genomes reveal molecular basis of termite eusociality.</title>
        <authorList>
            <person name="Harrison M.C."/>
            <person name="Jongepier E."/>
            <person name="Robertson H.M."/>
            <person name="Arning N."/>
            <person name="Bitard-Feildel T."/>
            <person name="Chao H."/>
            <person name="Childers C.P."/>
            <person name="Dinh H."/>
            <person name="Doddapaneni H."/>
            <person name="Dugan S."/>
            <person name="Gowin J."/>
            <person name="Greiner C."/>
            <person name="Han Y."/>
            <person name="Hu H."/>
            <person name="Hughes D.S.T."/>
            <person name="Huylmans A.-K."/>
            <person name="Kemena C."/>
            <person name="Kremer L.P.M."/>
            <person name="Lee S.L."/>
            <person name="Lopez-Ezquerra A."/>
            <person name="Mallet L."/>
            <person name="Monroy-Kuhn J.M."/>
            <person name="Moser A."/>
            <person name="Murali S.C."/>
            <person name="Muzny D.M."/>
            <person name="Otani S."/>
            <person name="Piulachs M.-D."/>
            <person name="Poelchau M."/>
            <person name="Qu J."/>
            <person name="Schaub F."/>
            <person name="Wada-Katsumata A."/>
            <person name="Worley K.C."/>
            <person name="Xie Q."/>
            <person name="Ylla G."/>
            <person name="Poulsen M."/>
            <person name="Gibbs R.A."/>
            <person name="Schal C."/>
            <person name="Richards S."/>
            <person name="Belles X."/>
            <person name="Korb J."/>
            <person name="Bornberg-Bauer E."/>
        </authorList>
    </citation>
    <scope>NUCLEOTIDE SEQUENCE [LARGE SCALE GENOMIC DNA]</scope>
    <source>
        <tissue evidence="3">Whole body</tissue>
    </source>
</reference>
<comment type="caution">
    <text evidence="3">The sequence shown here is derived from an EMBL/GenBank/DDBJ whole genome shotgun (WGS) entry which is preliminary data.</text>
</comment>
<dbReference type="PANTHER" id="PTHR15976">
    <property type="entry name" value="CONSTITUTIVE COACTIVATOR OF PEROXISOME PROLIFERATOR-ACTIVATED RECEPTOR GAMMA"/>
    <property type="match status" value="1"/>
</dbReference>
<feature type="compositionally biased region" description="Polar residues" evidence="2">
    <location>
        <begin position="348"/>
        <end position="361"/>
    </location>
</feature>
<evidence type="ECO:0000313" key="3">
    <source>
        <dbReference type="EMBL" id="PNF40403.1"/>
    </source>
</evidence>
<dbReference type="SUPFAM" id="SSF88723">
    <property type="entry name" value="PIN domain-like"/>
    <property type="match status" value="1"/>
</dbReference>
<dbReference type="EMBL" id="NEVH01003737">
    <property type="protein sequence ID" value="PNF40403.1"/>
    <property type="molecule type" value="Genomic_DNA"/>
</dbReference>
<sequence>MGVQDLQSFLESPQVTGGSVPVDLLRIARGVAQRQARQQQRGGKNAGSQHTGSNKLSLVVDGECCLDRLYGGYFSDWACGGQWNRMVQFLAVLIQTVQTSHIELAVFFNGCLEQQRMTEWITSQQEVRKKINQVLKHISTKGTPPPKVWWTAPVCLRTCLRMALRHLSVSVLCTMDDHHQEVIAYCRENGFHGLMADDGEYAVFDPPRYFSSEHLKLTYKGSLETKEYILTEVAKGLGLQPDRFCILAALLGNYMLTEQDLADFYRKLGMTQNPGKIPVDVLVKNVAGFVKTLPSIDNLDSTAVQVFGTSSDKRASKLKQSVQYYLNGTKDGFLRYRPHPAARRSDTAHVTGQAKTPPHTNTKGKHAENLDTSRFASETAESERDSLAAYNEATANATKTPQIVIEPPTIGSQSDMAKSAVNDNLSNCEAKNHTSGADEEDTTLTVGISNSHAINGGNHRSSLLISSSSSSSSSSATSPCRLTPEVGWNSQNSKSVAGAEDVIRPTSNKLPSLPSIPPEVMRTASERHQKGLMSPYIYQILTQGEIKLPMLMEDETHKELPSIHLLYRPVRQMVYAILFNLHHYMYMASKSKEKGEAEKCDIPELCVKEWIWSKCNPYQSPDLVKAEQIGWGVPTIQRLWFGSAIDDKRRRLRAFLTCMRSDTPLMLNPAYVPQHLLVMASVLRYIMSFTDKKILRKPELDAFIAQAFSPELMNAHYLQELQLPVVSSRGVQLAALFMQGVETALLANDACGAPIPWLMCCPWLFFDGKLFHHKLARTAVVKNLLELCDHHIEHVVKVERMRKAVLEGLSVQFARPPLPQMAGSHISLSPSNIMPAGGPLMASRTLPVGRGGNLYPTNNGAARGMLRRSVPTRGGQLEIAGVVVGSWGPNYGTRGGICGPPHSGPIAAHRGIRLVPPQVTSVGGLKTYRQSSVISGYHVASLGATGRPTFHTRGSGKSSAGAVRAKKNQAGGNKRKSSSGSKKIIHRDSEKGKGRGMTVEAPNSGAALPASDFLNNDVGFSGGSGVVNRPSGDSSKGTNKVASGQFDDVSPAATIIAIPDKCDSSSLKKPKDVEISLTLVDGIENKGQGNESATSVLAGVPTSEN</sequence>